<organism evidence="5 6">
    <name type="scientific">Aeropyrum pernix</name>
    <dbReference type="NCBI Taxonomy" id="56636"/>
    <lineage>
        <taxon>Archaea</taxon>
        <taxon>Thermoproteota</taxon>
        <taxon>Thermoprotei</taxon>
        <taxon>Desulfurococcales</taxon>
        <taxon>Desulfurococcaceae</taxon>
        <taxon>Aeropyrum</taxon>
    </lineage>
</organism>
<proteinExistence type="predicted"/>
<sequence>MGSLYTRTGDSGETWCFALGEGRKPVRVPKDHPLIEFLGTLDEANSLIGLARSFLSGEGLEGSVDSDLKWMQKLLFNIGFTFSSTEPRVGEEDLRKLESMADSYYGEPLRRFVLPAGSSKVAAIHAARAAVRRAERRLVTAMRSGVSVDPLILRIVNRASDALFAMAVALARAEGSLEEV</sequence>
<evidence type="ECO:0000313" key="6">
    <source>
        <dbReference type="Proteomes" id="UP000291213"/>
    </source>
</evidence>
<reference evidence="5 6" key="1">
    <citation type="submission" date="2017-02" db="EMBL/GenBank/DDBJ databases">
        <title>isolation and characterization of a novel temperate virus Aeropyrum globular virus 1 infecting hyperthermophilic archaeon Aeropyrum.</title>
        <authorList>
            <person name="Yumiya M."/>
            <person name="Yoshida T."/>
            <person name="Sako Y."/>
        </authorList>
    </citation>
    <scope>NUCLEOTIDE SEQUENCE [LARGE SCALE GENOMIC DNA]</scope>
    <source>
        <strain evidence="5 6">YK1-12-2013</strain>
    </source>
</reference>
<dbReference type="InterPro" id="IPR016030">
    <property type="entry name" value="CblAdoTrfase-like"/>
</dbReference>
<dbReference type="NCBIfam" id="TIGR00636">
    <property type="entry name" value="PduO_Nterm"/>
    <property type="match status" value="1"/>
</dbReference>
<dbReference type="SUPFAM" id="SSF89028">
    <property type="entry name" value="Cobalamin adenosyltransferase-like"/>
    <property type="match status" value="1"/>
</dbReference>
<dbReference type="RefSeq" id="WP_131160579.1">
    <property type="nucleotide sequence ID" value="NZ_BDMD01000078.1"/>
</dbReference>
<keyword evidence="3" id="KW-0067">ATP-binding</keyword>
<evidence type="ECO:0000259" key="4">
    <source>
        <dbReference type="Pfam" id="PF01923"/>
    </source>
</evidence>
<evidence type="ECO:0000256" key="2">
    <source>
        <dbReference type="ARBA" id="ARBA00022741"/>
    </source>
</evidence>
<dbReference type="PANTHER" id="PTHR12213">
    <property type="entry name" value="CORRINOID ADENOSYLTRANSFERASE"/>
    <property type="match status" value="1"/>
</dbReference>
<dbReference type="EMBL" id="BDMD01000078">
    <property type="protein sequence ID" value="GBF09580.1"/>
    <property type="molecule type" value="Genomic_DNA"/>
</dbReference>
<dbReference type="Gene3D" id="1.20.1200.10">
    <property type="entry name" value="Cobalamin adenosyltransferase-like"/>
    <property type="match status" value="1"/>
</dbReference>
<feature type="domain" description="Cobalamin adenosyltransferase-like" evidence="4">
    <location>
        <begin position="4"/>
        <end position="169"/>
    </location>
</feature>
<accession>A0A401HB31</accession>
<dbReference type="InterPro" id="IPR036451">
    <property type="entry name" value="CblAdoTrfase-like_sf"/>
</dbReference>
<keyword evidence="2" id="KW-0547">Nucleotide-binding</keyword>
<evidence type="ECO:0000256" key="1">
    <source>
        <dbReference type="ARBA" id="ARBA00022679"/>
    </source>
</evidence>
<dbReference type="PANTHER" id="PTHR12213:SF0">
    <property type="entry name" value="CORRINOID ADENOSYLTRANSFERASE MMAB"/>
    <property type="match status" value="1"/>
</dbReference>
<protein>
    <submittedName>
        <fullName evidence="5">ATP:cobalamin adenosyltransferase</fullName>
    </submittedName>
</protein>
<dbReference type="AlphaFoldDB" id="A0A401HB31"/>
<dbReference type="GO" id="GO:0008817">
    <property type="term" value="F:corrinoid adenosyltransferase activity"/>
    <property type="evidence" value="ECO:0007669"/>
    <property type="project" value="TreeGrafter"/>
</dbReference>
<dbReference type="InterPro" id="IPR029499">
    <property type="entry name" value="PduO-typ"/>
</dbReference>
<dbReference type="Proteomes" id="UP000291213">
    <property type="component" value="Unassembled WGS sequence"/>
</dbReference>
<keyword evidence="1 5" id="KW-0808">Transferase</keyword>
<comment type="caution">
    <text evidence="5">The sequence shown here is derived from an EMBL/GenBank/DDBJ whole genome shotgun (WGS) entry which is preliminary data.</text>
</comment>
<evidence type="ECO:0000313" key="5">
    <source>
        <dbReference type="EMBL" id="GBF09580.1"/>
    </source>
</evidence>
<gene>
    <name evidence="5" type="ORF">apy_13050</name>
</gene>
<dbReference type="GO" id="GO:0005524">
    <property type="term" value="F:ATP binding"/>
    <property type="evidence" value="ECO:0007669"/>
    <property type="project" value="UniProtKB-KW"/>
</dbReference>
<dbReference type="Pfam" id="PF01923">
    <property type="entry name" value="Cob_adeno_trans"/>
    <property type="match status" value="1"/>
</dbReference>
<name>A0A401HB31_AERPX</name>
<evidence type="ECO:0000256" key="3">
    <source>
        <dbReference type="ARBA" id="ARBA00022840"/>
    </source>
</evidence>